<name>A0A158Q612_DRAME</name>
<dbReference type="EMBL" id="UYYG01000074">
    <property type="protein sequence ID" value="VDN52707.1"/>
    <property type="molecule type" value="Genomic_DNA"/>
</dbReference>
<evidence type="ECO:0000256" key="3">
    <source>
        <dbReference type="ARBA" id="ARBA00023155"/>
    </source>
</evidence>
<feature type="domain" description="Homeobox" evidence="7">
    <location>
        <begin position="85"/>
        <end position="145"/>
    </location>
</feature>
<keyword evidence="4 5" id="KW-0539">Nucleus</keyword>
<dbReference type="InterPro" id="IPR009057">
    <property type="entry name" value="Homeodomain-like_sf"/>
</dbReference>
<evidence type="ECO:0000313" key="9">
    <source>
        <dbReference type="Proteomes" id="UP000038040"/>
    </source>
</evidence>
<dbReference type="PRINTS" id="PR00024">
    <property type="entry name" value="HOMEOBOX"/>
</dbReference>
<dbReference type="Proteomes" id="UP000274756">
    <property type="component" value="Unassembled WGS sequence"/>
</dbReference>
<evidence type="ECO:0000256" key="6">
    <source>
        <dbReference type="RuleBase" id="RU000682"/>
    </source>
</evidence>
<organism evidence="9 11">
    <name type="scientific">Dracunculus medinensis</name>
    <name type="common">Guinea worm</name>
    <dbReference type="NCBI Taxonomy" id="318479"/>
    <lineage>
        <taxon>Eukaryota</taxon>
        <taxon>Metazoa</taxon>
        <taxon>Ecdysozoa</taxon>
        <taxon>Nematoda</taxon>
        <taxon>Chromadorea</taxon>
        <taxon>Rhabditida</taxon>
        <taxon>Spirurina</taxon>
        <taxon>Dracunculoidea</taxon>
        <taxon>Dracunculidae</taxon>
        <taxon>Dracunculus</taxon>
    </lineage>
</organism>
<dbReference type="SMART" id="SM00389">
    <property type="entry name" value="HOX"/>
    <property type="match status" value="1"/>
</dbReference>
<dbReference type="WBParaSite" id="DME_0000880401-mRNA-1">
    <property type="protein sequence ID" value="DME_0000880401-mRNA-1"/>
    <property type="gene ID" value="DME_0000880401"/>
</dbReference>
<dbReference type="GO" id="GO:0000981">
    <property type="term" value="F:DNA-binding transcription factor activity, RNA polymerase II-specific"/>
    <property type="evidence" value="ECO:0007669"/>
    <property type="project" value="InterPro"/>
</dbReference>
<evidence type="ECO:0000313" key="10">
    <source>
        <dbReference type="Proteomes" id="UP000274756"/>
    </source>
</evidence>
<evidence type="ECO:0000259" key="7">
    <source>
        <dbReference type="PROSITE" id="PS50071"/>
    </source>
</evidence>
<dbReference type="OrthoDB" id="6159439at2759"/>
<evidence type="ECO:0000256" key="5">
    <source>
        <dbReference type="PROSITE-ProRule" id="PRU00108"/>
    </source>
</evidence>
<dbReference type="PANTHER" id="PTHR24333:SF9">
    <property type="entry name" value="HOMEOBOX DOMAIN-CONTAINING PROTEIN"/>
    <property type="match status" value="1"/>
</dbReference>
<accession>A0A158Q612</accession>
<dbReference type="GO" id="GO:0005634">
    <property type="term" value="C:nucleus"/>
    <property type="evidence" value="ECO:0007669"/>
    <property type="project" value="UniProtKB-SubCell"/>
</dbReference>
<comment type="subcellular location">
    <subcellularLocation>
        <location evidence="1 5 6">Nucleus</location>
    </subcellularLocation>
</comment>
<keyword evidence="2 5" id="KW-0238">DNA-binding</keyword>
<dbReference type="AlphaFoldDB" id="A0A158Q612"/>
<dbReference type="Pfam" id="PF00046">
    <property type="entry name" value="Homeodomain"/>
    <property type="match status" value="1"/>
</dbReference>
<dbReference type="STRING" id="318479.A0A158Q612"/>
<dbReference type="InterPro" id="IPR017970">
    <property type="entry name" value="Homeobox_CS"/>
</dbReference>
<dbReference type="Proteomes" id="UP000038040">
    <property type="component" value="Unplaced"/>
</dbReference>
<dbReference type="GO" id="GO:0003677">
    <property type="term" value="F:DNA binding"/>
    <property type="evidence" value="ECO:0007669"/>
    <property type="project" value="UniProtKB-UniRule"/>
</dbReference>
<evidence type="ECO:0000313" key="8">
    <source>
        <dbReference type="EMBL" id="VDN52707.1"/>
    </source>
</evidence>
<gene>
    <name evidence="8" type="ORF">DME_LOCUS2680</name>
</gene>
<dbReference type="InterPro" id="IPR050848">
    <property type="entry name" value="Homeobox_TF"/>
</dbReference>
<dbReference type="Gene3D" id="1.10.10.60">
    <property type="entry name" value="Homeodomain-like"/>
    <property type="match status" value="1"/>
</dbReference>
<feature type="DNA-binding region" description="Homeobox" evidence="5">
    <location>
        <begin position="87"/>
        <end position="146"/>
    </location>
</feature>
<dbReference type="InterPro" id="IPR001356">
    <property type="entry name" value="HD"/>
</dbReference>
<reference evidence="8 10" key="2">
    <citation type="submission" date="2018-11" db="EMBL/GenBank/DDBJ databases">
        <authorList>
            <consortium name="Pathogen Informatics"/>
        </authorList>
    </citation>
    <scope>NUCLEOTIDE SEQUENCE [LARGE SCALE GENOMIC DNA]</scope>
</reference>
<dbReference type="InterPro" id="IPR020479">
    <property type="entry name" value="HD_metazoa"/>
</dbReference>
<dbReference type="SUPFAM" id="SSF46689">
    <property type="entry name" value="Homeodomain-like"/>
    <property type="match status" value="1"/>
</dbReference>
<keyword evidence="3 5" id="KW-0371">Homeobox</keyword>
<evidence type="ECO:0000256" key="2">
    <source>
        <dbReference type="ARBA" id="ARBA00023125"/>
    </source>
</evidence>
<dbReference type="CDD" id="cd00086">
    <property type="entry name" value="homeodomain"/>
    <property type="match status" value="1"/>
</dbReference>
<evidence type="ECO:0000256" key="1">
    <source>
        <dbReference type="ARBA" id="ARBA00004123"/>
    </source>
</evidence>
<keyword evidence="10" id="KW-1185">Reference proteome</keyword>
<sequence>MSFHMNYILSKNIGKKKDKIMAVNNEGKEALGKLGDNANLVNSLFSTASANCTFYQPVPPSFAELQLLFGLHVRRQYIKRTRKTIIDRKPRQAYSTKQLELLEKEFMIDKYLNIHKRMDLSKALNLTEAQIKTWFQNRRTKWKKQVVSSLKELVKMKALIDPIDSHLNSLTIYLRAFDKLK</sequence>
<evidence type="ECO:0000313" key="11">
    <source>
        <dbReference type="WBParaSite" id="DME_0000880401-mRNA-1"/>
    </source>
</evidence>
<dbReference type="PROSITE" id="PS00027">
    <property type="entry name" value="HOMEOBOX_1"/>
    <property type="match status" value="1"/>
</dbReference>
<dbReference type="PROSITE" id="PS50071">
    <property type="entry name" value="HOMEOBOX_2"/>
    <property type="match status" value="1"/>
</dbReference>
<dbReference type="PANTHER" id="PTHR24333">
    <property type="entry name" value="HOMEO BOX HB9 LIKE A-RELATED"/>
    <property type="match status" value="1"/>
</dbReference>
<reference evidence="11" key="1">
    <citation type="submission" date="2016-04" db="UniProtKB">
        <authorList>
            <consortium name="WormBaseParasite"/>
        </authorList>
    </citation>
    <scope>IDENTIFICATION</scope>
</reference>
<proteinExistence type="predicted"/>
<protein>
    <submittedName>
        <fullName evidence="11">Homeobox domain-containing protein</fullName>
    </submittedName>
</protein>
<evidence type="ECO:0000256" key="4">
    <source>
        <dbReference type="ARBA" id="ARBA00023242"/>
    </source>
</evidence>